<keyword evidence="1" id="KW-0472">Membrane</keyword>
<evidence type="ECO:0000313" key="4">
    <source>
        <dbReference type="Proteomes" id="UP001597361"/>
    </source>
</evidence>
<keyword evidence="1" id="KW-0812">Transmembrane</keyword>
<comment type="caution">
    <text evidence="3">The sequence shown here is derived from an EMBL/GenBank/DDBJ whole genome shotgun (WGS) entry which is preliminary data.</text>
</comment>
<reference evidence="4" key="1">
    <citation type="journal article" date="2019" name="Int. J. Syst. Evol. Microbiol.">
        <title>The Global Catalogue of Microorganisms (GCM) 10K type strain sequencing project: providing services to taxonomists for standard genome sequencing and annotation.</title>
        <authorList>
            <consortium name="The Broad Institute Genomics Platform"/>
            <consortium name="The Broad Institute Genome Sequencing Center for Infectious Disease"/>
            <person name="Wu L."/>
            <person name="Ma J."/>
        </authorList>
    </citation>
    <scope>NUCLEOTIDE SEQUENCE [LARGE SCALE GENOMIC DNA]</scope>
    <source>
        <strain evidence="4">CGMCC 1.15180</strain>
    </source>
</reference>
<evidence type="ECO:0000256" key="1">
    <source>
        <dbReference type="SAM" id="Phobius"/>
    </source>
</evidence>
<dbReference type="PANTHER" id="PTHR34220:SF7">
    <property type="entry name" value="SENSOR HISTIDINE KINASE YPDA"/>
    <property type="match status" value="1"/>
</dbReference>
<keyword evidence="3" id="KW-0418">Kinase</keyword>
<dbReference type="EMBL" id="JBHUHR010000015">
    <property type="protein sequence ID" value="MFD2034261.1"/>
    <property type="molecule type" value="Genomic_DNA"/>
</dbReference>
<sequence>MADKFYFMIEKLKHYKIHHFLFWAVYFFFWVDYYTPYYENIIDLYGVTGIYLFAHASLFYTMRWMFLSEDQKKLNSYLLIIIYLVLCVVFSFVMYAMIKLWLGGRPEEIFKTDFIQIIMFFSISNFFTVGALLVLAIFSHNRRQQRIVEAMEKERLETELQYLKAQVNPHFLFNTINSIYVLIKIDPEKASDTLIKLSNLLRSQLYEFAEDRIDIAKELDYLENYLALEKIRKGERLELTFEKDGDLAGFEVAPLMLIPFLENCFKHLSTYTDRPNTVQIKIKKEGKLLEATFFNTCEVKNTTKEPKVGGIGLNNIKRRLELVYPKQHELSIRHDQEGYFVHLKIKLEG</sequence>
<dbReference type="PANTHER" id="PTHR34220">
    <property type="entry name" value="SENSOR HISTIDINE KINASE YPDA"/>
    <property type="match status" value="1"/>
</dbReference>
<dbReference type="InterPro" id="IPR050640">
    <property type="entry name" value="Bact_2-comp_sensor_kinase"/>
</dbReference>
<gene>
    <name evidence="3" type="ORF">ACFSKL_05625</name>
</gene>
<feature type="transmembrane region" description="Helical" evidence="1">
    <location>
        <begin position="114"/>
        <end position="138"/>
    </location>
</feature>
<dbReference type="Pfam" id="PF06580">
    <property type="entry name" value="His_kinase"/>
    <property type="match status" value="1"/>
</dbReference>
<keyword evidence="1" id="KW-1133">Transmembrane helix</keyword>
<dbReference type="InterPro" id="IPR010559">
    <property type="entry name" value="Sig_transdc_His_kin_internal"/>
</dbReference>
<accession>A0ABW4VKH8</accession>
<feature type="transmembrane region" description="Helical" evidence="1">
    <location>
        <begin position="20"/>
        <end position="38"/>
    </location>
</feature>
<feature type="transmembrane region" description="Helical" evidence="1">
    <location>
        <begin position="78"/>
        <end position="102"/>
    </location>
</feature>
<keyword evidence="3" id="KW-0808">Transferase</keyword>
<protein>
    <submittedName>
        <fullName evidence="3">Sensor histidine kinase</fullName>
        <ecNumber evidence="3">2.7.13.3</ecNumber>
    </submittedName>
</protein>
<dbReference type="GO" id="GO:0004673">
    <property type="term" value="F:protein histidine kinase activity"/>
    <property type="evidence" value="ECO:0007669"/>
    <property type="project" value="UniProtKB-EC"/>
</dbReference>
<dbReference type="EC" id="2.7.13.3" evidence="3"/>
<name>A0ABW4VKH8_9BACT</name>
<feature type="transmembrane region" description="Helical" evidence="1">
    <location>
        <begin position="44"/>
        <end position="66"/>
    </location>
</feature>
<dbReference type="Proteomes" id="UP001597361">
    <property type="component" value="Unassembled WGS sequence"/>
</dbReference>
<proteinExistence type="predicted"/>
<feature type="domain" description="Signal transduction histidine kinase internal region" evidence="2">
    <location>
        <begin position="158"/>
        <end position="237"/>
    </location>
</feature>
<keyword evidence="4" id="KW-1185">Reference proteome</keyword>
<organism evidence="3 4">
    <name type="scientific">Belliella marina</name>
    <dbReference type="NCBI Taxonomy" id="1644146"/>
    <lineage>
        <taxon>Bacteria</taxon>
        <taxon>Pseudomonadati</taxon>
        <taxon>Bacteroidota</taxon>
        <taxon>Cytophagia</taxon>
        <taxon>Cytophagales</taxon>
        <taxon>Cyclobacteriaceae</taxon>
        <taxon>Belliella</taxon>
    </lineage>
</organism>
<evidence type="ECO:0000313" key="3">
    <source>
        <dbReference type="EMBL" id="MFD2034261.1"/>
    </source>
</evidence>
<dbReference type="RefSeq" id="WP_376884242.1">
    <property type="nucleotide sequence ID" value="NZ_JBHUHR010000015.1"/>
</dbReference>
<evidence type="ECO:0000259" key="2">
    <source>
        <dbReference type="Pfam" id="PF06580"/>
    </source>
</evidence>